<protein>
    <submittedName>
        <fullName evidence="3">Universal stress protein</fullName>
    </submittedName>
</protein>
<feature type="domain" description="UspA" evidence="2">
    <location>
        <begin position="6"/>
        <end position="142"/>
    </location>
</feature>
<gene>
    <name evidence="3" type="ORF">GCM10023350_30780</name>
</gene>
<comment type="caution">
    <text evidence="3">The sequence shown here is derived from an EMBL/GenBank/DDBJ whole genome shotgun (WGS) entry which is preliminary data.</text>
</comment>
<dbReference type="EMBL" id="BAABKN010000019">
    <property type="protein sequence ID" value="GAA4743899.1"/>
    <property type="molecule type" value="Genomic_DNA"/>
</dbReference>
<feature type="domain" description="UspA" evidence="2">
    <location>
        <begin position="155"/>
        <end position="287"/>
    </location>
</feature>
<dbReference type="Proteomes" id="UP001499882">
    <property type="component" value="Unassembled WGS sequence"/>
</dbReference>
<evidence type="ECO:0000256" key="1">
    <source>
        <dbReference type="ARBA" id="ARBA00008791"/>
    </source>
</evidence>
<dbReference type="PANTHER" id="PTHR46268:SF6">
    <property type="entry name" value="UNIVERSAL STRESS PROTEIN UP12"/>
    <property type="match status" value="1"/>
</dbReference>
<evidence type="ECO:0000313" key="3">
    <source>
        <dbReference type="EMBL" id="GAA4743899.1"/>
    </source>
</evidence>
<dbReference type="Pfam" id="PF00582">
    <property type="entry name" value="Usp"/>
    <property type="match status" value="2"/>
</dbReference>
<dbReference type="PANTHER" id="PTHR46268">
    <property type="entry name" value="STRESS RESPONSE PROTEIN NHAX"/>
    <property type="match status" value="1"/>
</dbReference>
<proteinExistence type="inferred from homology"/>
<dbReference type="InterPro" id="IPR006016">
    <property type="entry name" value="UspA"/>
</dbReference>
<dbReference type="Gene3D" id="3.40.50.620">
    <property type="entry name" value="HUPs"/>
    <property type="match status" value="2"/>
</dbReference>
<evidence type="ECO:0000313" key="4">
    <source>
        <dbReference type="Proteomes" id="UP001499882"/>
    </source>
</evidence>
<accession>A0ABP8Z1R9</accession>
<dbReference type="SUPFAM" id="SSF52402">
    <property type="entry name" value="Adenine nucleotide alpha hydrolases-like"/>
    <property type="match status" value="2"/>
</dbReference>
<sequence length="290" mass="31088">MSEFGIVVAVGPEGVGDATLDFVAAEALRRGTGVELLHVIHALVAMPASIEQVQAIDVAITKVGREVLTAAALALRPRLGGRVPLNTEILTGPVVATLADHADFADLIVLERRDAGRLERMLTMSISARVAAHTHAPVVVVPRSWTGDLDPDLPVTVGADEPLEALHQVETAQDYAAASGRPMLVLHAAWLAEPYQGPVLASYPRTEWIADADRELATGLEKLAEQPGAKVDREVQWARPVDMLVEATRHSAVLVLNRRPGEHPLGGHLGQVTRTVLRHAECPVMVVDRT</sequence>
<comment type="similarity">
    <text evidence="1">Belongs to the universal stress protein A family.</text>
</comment>
<dbReference type="RefSeq" id="WP_345527700.1">
    <property type="nucleotide sequence ID" value="NZ_BAABKN010000019.1"/>
</dbReference>
<dbReference type="InterPro" id="IPR014729">
    <property type="entry name" value="Rossmann-like_a/b/a_fold"/>
</dbReference>
<reference evidence="4" key="1">
    <citation type="journal article" date="2019" name="Int. J. Syst. Evol. Microbiol.">
        <title>The Global Catalogue of Microorganisms (GCM) 10K type strain sequencing project: providing services to taxonomists for standard genome sequencing and annotation.</title>
        <authorList>
            <consortium name="The Broad Institute Genomics Platform"/>
            <consortium name="The Broad Institute Genome Sequencing Center for Infectious Disease"/>
            <person name="Wu L."/>
            <person name="Ma J."/>
        </authorList>
    </citation>
    <scope>NUCLEOTIDE SEQUENCE [LARGE SCALE GENOMIC DNA]</scope>
    <source>
        <strain evidence="4">JCM 18532</strain>
    </source>
</reference>
<name>A0ABP8Z1R9_9ACTN</name>
<keyword evidence="4" id="KW-1185">Reference proteome</keyword>
<organism evidence="3 4">
    <name type="scientific">Nocardioides endophyticus</name>
    <dbReference type="NCBI Taxonomy" id="1353775"/>
    <lineage>
        <taxon>Bacteria</taxon>
        <taxon>Bacillati</taxon>
        <taxon>Actinomycetota</taxon>
        <taxon>Actinomycetes</taxon>
        <taxon>Propionibacteriales</taxon>
        <taxon>Nocardioidaceae</taxon>
        <taxon>Nocardioides</taxon>
    </lineage>
</organism>
<evidence type="ECO:0000259" key="2">
    <source>
        <dbReference type="Pfam" id="PF00582"/>
    </source>
</evidence>